<sequence length="182" mass="20402">MSTELDLVEERIKRLEKFVLGQGVSEHNEEKLIDTLLGVSEKLASVLSKNEKVSSALKRADEIKKFADPLFAESDGVISENVKLQLLHSKEGEIKEALGNLQKLNGIKSVLDSQAIKDVPYLEGKINKISLHQEIQEKKVLNLSNDTYALIKCYSNFVNDVSQKLAEIEKLVQNIEVQSVKQ</sequence>
<evidence type="ECO:0000313" key="1">
    <source>
        <dbReference type="EMBL" id="KAI9558471.1"/>
    </source>
</evidence>
<dbReference type="AlphaFoldDB" id="A0AAD5KR01"/>
<gene>
    <name evidence="1" type="ORF">GHT06_015258</name>
</gene>
<protein>
    <recommendedName>
        <fullName evidence="3">Dynactin subunit 3</fullName>
    </recommendedName>
</protein>
<dbReference type="GO" id="GO:0005869">
    <property type="term" value="C:dynactin complex"/>
    <property type="evidence" value="ECO:0007669"/>
    <property type="project" value="InterPro"/>
</dbReference>
<name>A0AAD5KR01_9CRUS</name>
<dbReference type="Proteomes" id="UP000820818">
    <property type="component" value="Linkage Group LG5"/>
</dbReference>
<organism evidence="1 2">
    <name type="scientific">Daphnia sinensis</name>
    <dbReference type="NCBI Taxonomy" id="1820382"/>
    <lineage>
        <taxon>Eukaryota</taxon>
        <taxon>Metazoa</taxon>
        <taxon>Ecdysozoa</taxon>
        <taxon>Arthropoda</taxon>
        <taxon>Crustacea</taxon>
        <taxon>Branchiopoda</taxon>
        <taxon>Diplostraca</taxon>
        <taxon>Cladocera</taxon>
        <taxon>Anomopoda</taxon>
        <taxon>Daphniidae</taxon>
        <taxon>Daphnia</taxon>
        <taxon>Daphnia similis group</taxon>
    </lineage>
</organism>
<dbReference type="InterPro" id="IPR009991">
    <property type="entry name" value="DCTN3"/>
</dbReference>
<dbReference type="Pfam" id="PF07426">
    <property type="entry name" value="Dynactin_p22"/>
    <property type="match status" value="1"/>
</dbReference>
<reference evidence="1 2" key="1">
    <citation type="submission" date="2022-05" db="EMBL/GenBank/DDBJ databases">
        <title>A multi-omics perspective on studying reproductive biology in Daphnia sinensis.</title>
        <authorList>
            <person name="Jia J."/>
        </authorList>
    </citation>
    <scope>NUCLEOTIDE SEQUENCE [LARGE SCALE GENOMIC DNA]</scope>
    <source>
        <strain evidence="1 2">WSL</strain>
    </source>
</reference>
<proteinExistence type="predicted"/>
<accession>A0AAD5KR01</accession>
<evidence type="ECO:0000313" key="2">
    <source>
        <dbReference type="Proteomes" id="UP000820818"/>
    </source>
</evidence>
<dbReference type="PANTHER" id="PTHR28360">
    <property type="entry name" value="DYNACTIN SUBUNIT 3"/>
    <property type="match status" value="1"/>
</dbReference>
<dbReference type="EMBL" id="WJBH02000005">
    <property type="protein sequence ID" value="KAI9558471.1"/>
    <property type="molecule type" value="Genomic_DNA"/>
</dbReference>
<dbReference type="GO" id="GO:0061640">
    <property type="term" value="P:cytoskeleton-dependent cytokinesis"/>
    <property type="evidence" value="ECO:0007669"/>
    <property type="project" value="InterPro"/>
</dbReference>
<comment type="caution">
    <text evidence="1">The sequence shown here is derived from an EMBL/GenBank/DDBJ whole genome shotgun (WGS) entry which is preliminary data.</text>
</comment>
<dbReference type="PANTHER" id="PTHR28360:SF1">
    <property type="entry name" value="DYNACTIN SUBUNIT 3"/>
    <property type="match status" value="1"/>
</dbReference>
<keyword evidence="2" id="KW-1185">Reference proteome</keyword>
<evidence type="ECO:0008006" key="3">
    <source>
        <dbReference type="Google" id="ProtNLM"/>
    </source>
</evidence>